<evidence type="ECO:0000256" key="4">
    <source>
        <dbReference type="ARBA" id="ARBA00022989"/>
    </source>
</evidence>
<protein>
    <submittedName>
        <fullName evidence="7">LPS export ABC transporter permease LptG</fullName>
    </submittedName>
</protein>
<keyword evidence="8" id="KW-1185">Reference proteome</keyword>
<evidence type="ECO:0000313" key="8">
    <source>
        <dbReference type="Proteomes" id="UP001274321"/>
    </source>
</evidence>
<keyword evidence="5 6" id="KW-0472">Membrane</keyword>
<dbReference type="InterPro" id="IPR030923">
    <property type="entry name" value="LptG"/>
</dbReference>
<evidence type="ECO:0000313" key="7">
    <source>
        <dbReference type="EMBL" id="MDX6805261.1"/>
    </source>
</evidence>
<dbReference type="PANTHER" id="PTHR33529">
    <property type="entry name" value="SLR0882 PROTEIN-RELATED"/>
    <property type="match status" value="1"/>
</dbReference>
<evidence type="ECO:0000256" key="3">
    <source>
        <dbReference type="ARBA" id="ARBA00022692"/>
    </source>
</evidence>
<dbReference type="InterPro" id="IPR005495">
    <property type="entry name" value="LptG/LptF_permease"/>
</dbReference>
<dbReference type="RefSeq" id="WP_319843386.1">
    <property type="nucleotide sequence ID" value="NZ_JAXAFJ010000002.1"/>
</dbReference>
<keyword evidence="2" id="KW-1003">Cell membrane</keyword>
<accession>A0ABU4RR61</accession>
<reference evidence="7 8" key="1">
    <citation type="submission" date="2023-11" db="EMBL/GenBank/DDBJ databases">
        <authorList>
            <person name="Bao R."/>
        </authorList>
    </citation>
    <scope>NUCLEOTIDE SEQUENCE [LARGE SCALE GENOMIC DNA]</scope>
    <source>
        <strain evidence="7 8">PJ23</strain>
    </source>
</reference>
<feature type="transmembrane region" description="Helical" evidence="6">
    <location>
        <begin position="98"/>
        <end position="120"/>
    </location>
</feature>
<evidence type="ECO:0000256" key="5">
    <source>
        <dbReference type="ARBA" id="ARBA00023136"/>
    </source>
</evidence>
<dbReference type="EMBL" id="JAXAFJ010000002">
    <property type="protein sequence ID" value="MDX6805261.1"/>
    <property type="molecule type" value="Genomic_DNA"/>
</dbReference>
<keyword evidence="3 6" id="KW-0812">Transmembrane</keyword>
<proteinExistence type="predicted"/>
<evidence type="ECO:0000256" key="6">
    <source>
        <dbReference type="SAM" id="Phobius"/>
    </source>
</evidence>
<evidence type="ECO:0000256" key="2">
    <source>
        <dbReference type="ARBA" id="ARBA00022475"/>
    </source>
</evidence>
<comment type="subcellular location">
    <subcellularLocation>
        <location evidence="1">Cell membrane</location>
        <topology evidence="1">Multi-pass membrane protein</topology>
    </subcellularLocation>
</comment>
<dbReference type="PANTHER" id="PTHR33529:SF2">
    <property type="entry name" value="LIPOPOLYSACCHARIDE EXPORT SYSTEM PERMEASE PROTEIN LPTG"/>
    <property type="match status" value="1"/>
</dbReference>
<feature type="transmembrane region" description="Helical" evidence="6">
    <location>
        <begin position="277"/>
        <end position="298"/>
    </location>
</feature>
<feature type="transmembrane region" description="Helical" evidence="6">
    <location>
        <begin position="12"/>
        <end position="34"/>
    </location>
</feature>
<gene>
    <name evidence="7" type="primary">lptG</name>
    <name evidence="7" type="ORF">SCD90_04210</name>
</gene>
<name>A0ABU4RR61_9HYPH</name>
<evidence type="ECO:0000256" key="1">
    <source>
        <dbReference type="ARBA" id="ARBA00004651"/>
    </source>
</evidence>
<sequence length="361" mass="38467">MPLRLSLYIAKRLLWTTLFFFIGISVLVLIIDFLELLRKSGDSPDASALRLLLISGARVPSITEQTLPFAVLFAAIMAFLLLSRRLELVVARASGFSIWQIVLPTVLVAVLVGIAATTAFNPLSATLKEHANAEESALRRGSNGTAAPTGRRWIRQQSVDGQSVLRADASAERGTRLTGVTAFVFSKAGAFQERVESPLAILHNGYWELANARILRVNAAPEADQTYTLATSLSASQVAESLAPAETVSFWELPRVIDLSQRAGIPALRLQMQYQVLLARPALLAAMVLIAASVALGFVRTGGMAKAIVGGVGAGFVLYVVNEIVEDFGAAGFISPALAAWGPAVIGALVSVTVLLFREDG</sequence>
<dbReference type="Proteomes" id="UP001274321">
    <property type="component" value="Unassembled WGS sequence"/>
</dbReference>
<dbReference type="NCBIfam" id="TIGR04408">
    <property type="entry name" value="LptG_lptG"/>
    <property type="match status" value="1"/>
</dbReference>
<organism evidence="7 8">
    <name type="scientific">Terrihabitans rhizophilus</name>
    <dbReference type="NCBI Taxonomy" id="3092662"/>
    <lineage>
        <taxon>Bacteria</taxon>
        <taxon>Pseudomonadati</taxon>
        <taxon>Pseudomonadota</taxon>
        <taxon>Alphaproteobacteria</taxon>
        <taxon>Hyphomicrobiales</taxon>
        <taxon>Terrihabitans</taxon>
    </lineage>
</organism>
<feature type="transmembrane region" description="Helical" evidence="6">
    <location>
        <begin position="333"/>
        <end position="357"/>
    </location>
</feature>
<dbReference type="Pfam" id="PF03739">
    <property type="entry name" value="LptF_LptG"/>
    <property type="match status" value="1"/>
</dbReference>
<keyword evidence="4 6" id="KW-1133">Transmembrane helix</keyword>
<feature type="transmembrane region" description="Helical" evidence="6">
    <location>
        <begin position="304"/>
        <end position="321"/>
    </location>
</feature>
<feature type="transmembrane region" description="Helical" evidence="6">
    <location>
        <begin position="67"/>
        <end position="86"/>
    </location>
</feature>
<comment type="caution">
    <text evidence="7">The sequence shown here is derived from an EMBL/GenBank/DDBJ whole genome shotgun (WGS) entry which is preliminary data.</text>
</comment>